<dbReference type="InterPro" id="IPR001878">
    <property type="entry name" value="Znf_CCHC"/>
</dbReference>
<evidence type="ECO:0000256" key="2">
    <source>
        <dbReference type="SAM" id="MobiDB-lite"/>
    </source>
</evidence>
<dbReference type="Gene3D" id="4.10.60.10">
    <property type="entry name" value="Zinc finger, CCHC-type"/>
    <property type="match status" value="1"/>
</dbReference>
<dbReference type="OrthoDB" id="2272416at2759"/>
<evidence type="ECO:0000259" key="3">
    <source>
        <dbReference type="PROSITE" id="PS50158"/>
    </source>
</evidence>
<evidence type="ECO:0000313" key="4">
    <source>
        <dbReference type="EMBL" id="KAF7140174.1"/>
    </source>
</evidence>
<feature type="compositionally biased region" description="Polar residues" evidence="2">
    <location>
        <begin position="418"/>
        <end position="435"/>
    </location>
</feature>
<dbReference type="PANTHER" id="PTHR34482">
    <property type="entry name" value="DNA DAMAGE-INDUCIBLE PROTEIN 1-LIKE"/>
    <property type="match status" value="1"/>
</dbReference>
<proteinExistence type="predicted"/>
<evidence type="ECO:0000256" key="1">
    <source>
        <dbReference type="PROSITE-ProRule" id="PRU00047"/>
    </source>
</evidence>
<dbReference type="SUPFAM" id="SSF57756">
    <property type="entry name" value="Retrovirus zinc finger-like domains"/>
    <property type="match status" value="1"/>
</dbReference>
<feature type="compositionally biased region" description="Basic and acidic residues" evidence="2">
    <location>
        <begin position="326"/>
        <end position="342"/>
    </location>
</feature>
<reference evidence="4" key="1">
    <citation type="submission" date="2019-11" db="EMBL/GenBank/DDBJ databases">
        <authorList>
            <person name="Liu Y."/>
            <person name="Hou J."/>
            <person name="Li T.-Q."/>
            <person name="Guan C.-H."/>
            <person name="Wu X."/>
            <person name="Wu H.-Z."/>
            <person name="Ling F."/>
            <person name="Zhang R."/>
            <person name="Shi X.-G."/>
            <person name="Ren J.-P."/>
            <person name="Chen E.-F."/>
            <person name="Sun J.-M."/>
        </authorList>
    </citation>
    <scope>NUCLEOTIDE SEQUENCE</scope>
    <source>
        <strain evidence="4">Adult_tree_wgs_1</strain>
        <tissue evidence="4">Leaves</tissue>
    </source>
</reference>
<dbReference type="GO" id="GO:0008270">
    <property type="term" value="F:zinc ion binding"/>
    <property type="evidence" value="ECO:0007669"/>
    <property type="project" value="UniProtKB-KW"/>
</dbReference>
<name>A0A834LK06_RHOSS</name>
<feature type="region of interest" description="Disordered" evidence="2">
    <location>
        <begin position="326"/>
        <end position="365"/>
    </location>
</feature>
<comment type="caution">
    <text evidence="4">The sequence shown here is derived from an EMBL/GenBank/DDBJ whole genome shotgun (WGS) entry which is preliminary data.</text>
</comment>
<feature type="region of interest" description="Disordered" evidence="2">
    <location>
        <begin position="97"/>
        <end position="135"/>
    </location>
</feature>
<dbReference type="InterPro" id="IPR005162">
    <property type="entry name" value="Retrotrans_gag_dom"/>
</dbReference>
<feature type="compositionally biased region" description="Polar residues" evidence="2">
    <location>
        <begin position="343"/>
        <end position="364"/>
    </location>
</feature>
<dbReference type="PROSITE" id="PS50158">
    <property type="entry name" value="ZF_CCHC"/>
    <property type="match status" value="1"/>
</dbReference>
<accession>A0A834LK06</accession>
<sequence>MSSSSDSITIDEWGPFRVKGNHAQHVDQDSHERRVQYRAKEALTGEISRIEEYFGYYTKEQKKSILKKRAKSNCLVWFKAFKMIEEQPEGMKELEKKAKENPPVRVRHHIPSEGSCSAKPPSPGCASSPPPQGVRINLNDPPQIPPENPQPVLAVTEVRVRDFQKLKPLTFPGGLDPVKANEWLESIEKIAQVMQCKGREKVALAAYNLTGEAQRWWTLVRRAESQMRWEQFYNLFNQKYIPPSIRDSKSMEFQNLTQKPGMTVAQYEAEFTTLAHYAPHLIPDKNMKARRFEGGLNPDLRKLVKSLKLPTYAEVLDRSLMLEDESAKTDHMTEPKKRKNEDQNTNNGQTKRLNTGGQGQNQNRAENRPNCLNCEKAHTGICLKGSTGCYGCGEQGHIRRNCPKNSNLLVENGDQRKGNNGNPQNKIGNARQGQRQGRAYAIFPGET</sequence>
<evidence type="ECO:0000313" key="5">
    <source>
        <dbReference type="Proteomes" id="UP000626092"/>
    </source>
</evidence>
<dbReference type="Proteomes" id="UP000626092">
    <property type="component" value="Unassembled WGS sequence"/>
</dbReference>
<dbReference type="SMART" id="SM00343">
    <property type="entry name" value="ZnF_C2HC"/>
    <property type="match status" value="1"/>
</dbReference>
<protein>
    <recommendedName>
        <fullName evidence="3">CCHC-type domain-containing protein</fullName>
    </recommendedName>
</protein>
<keyword evidence="1" id="KW-0862">Zinc</keyword>
<dbReference type="InterPro" id="IPR036875">
    <property type="entry name" value="Znf_CCHC_sf"/>
</dbReference>
<feature type="region of interest" description="Disordered" evidence="2">
    <location>
        <begin position="411"/>
        <end position="437"/>
    </location>
</feature>
<feature type="compositionally biased region" description="Pro residues" evidence="2">
    <location>
        <begin position="120"/>
        <end position="132"/>
    </location>
</feature>
<feature type="domain" description="CCHC-type" evidence="3">
    <location>
        <begin position="389"/>
        <end position="404"/>
    </location>
</feature>
<dbReference type="AlphaFoldDB" id="A0A834LK06"/>
<dbReference type="GO" id="GO:0003676">
    <property type="term" value="F:nucleic acid binding"/>
    <property type="evidence" value="ECO:0007669"/>
    <property type="project" value="InterPro"/>
</dbReference>
<dbReference type="PANTHER" id="PTHR34482:SF36">
    <property type="entry name" value="RETROTRANSPOSON GAG DOMAIN-CONTAINING PROTEIN"/>
    <property type="match status" value="1"/>
</dbReference>
<organism evidence="4 5">
    <name type="scientific">Rhododendron simsii</name>
    <name type="common">Sims's rhododendron</name>
    <dbReference type="NCBI Taxonomy" id="118357"/>
    <lineage>
        <taxon>Eukaryota</taxon>
        <taxon>Viridiplantae</taxon>
        <taxon>Streptophyta</taxon>
        <taxon>Embryophyta</taxon>
        <taxon>Tracheophyta</taxon>
        <taxon>Spermatophyta</taxon>
        <taxon>Magnoliopsida</taxon>
        <taxon>eudicotyledons</taxon>
        <taxon>Gunneridae</taxon>
        <taxon>Pentapetalae</taxon>
        <taxon>asterids</taxon>
        <taxon>Ericales</taxon>
        <taxon>Ericaceae</taxon>
        <taxon>Ericoideae</taxon>
        <taxon>Rhodoreae</taxon>
        <taxon>Rhododendron</taxon>
    </lineage>
</organism>
<keyword evidence="1" id="KW-0863">Zinc-finger</keyword>
<gene>
    <name evidence="4" type="ORF">RHSIM_Rhsim06G0119500</name>
</gene>
<dbReference type="Pfam" id="PF03732">
    <property type="entry name" value="Retrotrans_gag"/>
    <property type="match status" value="1"/>
</dbReference>
<dbReference type="EMBL" id="WJXA01000006">
    <property type="protein sequence ID" value="KAF7140174.1"/>
    <property type="molecule type" value="Genomic_DNA"/>
</dbReference>
<keyword evidence="5" id="KW-1185">Reference proteome</keyword>
<keyword evidence="1" id="KW-0479">Metal-binding</keyword>